<keyword evidence="3" id="KW-1185">Reference proteome</keyword>
<name>A0A918P1S0_9NEIS</name>
<reference evidence="2" key="2">
    <citation type="submission" date="2020-09" db="EMBL/GenBank/DDBJ databases">
        <authorList>
            <person name="Sun Q."/>
            <person name="Kim S."/>
        </authorList>
    </citation>
    <scope>NUCLEOTIDE SEQUENCE</scope>
    <source>
        <strain evidence="2">KCTC 32182</strain>
    </source>
</reference>
<feature type="domain" description="IraD/Gp25-like" evidence="1">
    <location>
        <begin position="26"/>
        <end position="116"/>
    </location>
</feature>
<dbReference type="Gene3D" id="3.10.450.40">
    <property type="match status" value="1"/>
</dbReference>
<accession>A0A918P1S0</accession>
<proteinExistence type="predicted"/>
<sequence>MSAFLGRGWQFPVCFDRRNGEAAMVEGVEDIEESLGILLGTRPGERVMLSGYGCGLRGVMFDALNDSTVTELQEKIRDAILFYEPRIELEHIGTDWGDPREGKLMVTLAYRVIATNTRHNLVYPLYLDQASEAVSPY</sequence>
<gene>
    <name evidence="2" type="ORF">GCM10011289_16510</name>
</gene>
<dbReference type="InterPro" id="IPR007048">
    <property type="entry name" value="IraD/Gp25-like"/>
</dbReference>
<dbReference type="Proteomes" id="UP000645257">
    <property type="component" value="Unassembled WGS sequence"/>
</dbReference>
<protein>
    <recommendedName>
        <fullName evidence="1">IraD/Gp25-like domain-containing protein</fullName>
    </recommendedName>
</protein>
<evidence type="ECO:0000259" key="1">
    <source>
        <dbReference type="Pfam" id="PF04965"/>
    </source>
</evidence>
<evidence type="ECO:0000313" key="2">
    <source>
        <dbReference type="EMBL" id="GGY13852.1"/>
    </source>
</evidence>
<dbReference type="AlphaFoldDB" id="A0A918P1S0"/>
<evidence type="ECO:0000313" key="3">
    <source>
        <dbReference type="Proteomes" id="UP000645257"/>
    </source>
</evidence>
<organism evidence="2 3">
    <name type="scientific">Paludibacterium paludis</name>
    <dbReference type="NCBI Taxonomy" id="1225769"/>
    <lineage>
        <taxon>Bacteria</taxon>
        <taxon>Pseudomonadati</taxon>
        <taxon>Pseudomonadota</taxon>
        <taxon>Betaproteobacteria</taxon>
        <taxon>Neisseriales</taxon>
        <taxon>Chromobacteriaceae</taxon>
        <taxon>Paludibacterium</taxon>
    </lineage>
</organism>
<comment type="caution">
    <text evidence="2">The sequence shown here is derived from an EMBL/GenBank/DDBJ whole genome shotgun (WGS) entry which is preliminary data.</text>
</comment>
<reference evidence="2" key="1">
    <citation type="journal article" date="2014" name="Int. J. Syst. Evol. Microbiol.">
        <title>Complete genome sequence of Corynebacterium casei LMG S-19264T (=DSM 44701T), isolated from a smear-ripened cheese.</title>
        <authorList>
            <consortium name="US DOE Joint Genome Institute (JGI-PGF)"/>
            <person name="Walter F."/>
            <person name="Albersmeier A."/>
            <person name="Kalinowski J."/>
            <person name="Ruckert C."/>
        </authorList>
    </citation>
    <scope>NUCLEOTIDE SEQUENCE</scope>
    <source>
        <strain evidence="2">KCTC 32182</strain>
    </source>
</reference>
<dbReference type="EMBL" id="BMYX01000007">
    <property type="protein sequence ID" value="GGY13852.1"/>
    <property type="molecule type" value="Genomic_DNA"/>
</dbReference>
<dbReference type="Pfam" id="PF04965">
    <property type="entry name" value="GPW_gp25"/>
    <property type="match status" value="1"/>
</dbReference>
<dbReference type="SUPFAM" id="SSF160719">
    <property type="entry name" value="gpW/gp25-like"/>
    <property type="match status" value="1"/>
</dbReference>
<dbReference type="RefSeq" id="WP_215796343.1">
    <property type="nucleotide sequence ID" value="NZ_BMYX01000007.1"/>
</dbReference>